<reference evidence="4" key="1">
    <citation type="submission" date="2016-11" db="EMBL/GenBank/DDBJ databases">
        <authorList>
            <person name="Sisinthy S."/>
            <person name="Ara S."/>
            <person name="Gundlapally S.R."/>
        </authorList>
    </citation>
    <scope>NUCLEOTIDE SEQUENCE [LARGE SCALE GENOMIC DNA]</scope>
    <source>
        <strain evidence="4">V1-41</strain>
    </source>
</reference>
<keyword evidence="4" id="KW-1185">Reference proteome</keyword>
<dbReference type="SUPFAM" id="SSF52540">
    <property type="entry name" value="P-loop containing nucleoside triphosphate hydrolases"/>
    <property type="match status" value="1"/>
</dbReference>
<name>A0A2P5TQS9_9GAMM</name>
<dbReference type="RefSeq" id="WP_181068155.1">
    <property type="nucleotide sequence ID" value="NZ_BMYB01000004.1"/>
</dbReference>
<evidence type="ECO:0000256" key="1">
    <source>
        <dbReference type="SAM" id="Coils"/>
    </source>
</evidence>
<dbReference type="AlphaFoldDB" id="A0A2P5TQS9"/>
<feature type="domain" description="Rad50/SbcC-type AAA" evidence="2">
    <location>
        <begin position="4"/>
        <end position="135"/>
    </location>
</feature>
<dbReference type="EMBL" id="MPZM01000003">
    <property type="protein sequence ID" value="PPL18103.1"/>
    <property type="molecule type" value="Genomic_DNA"/>
</dbReference>
<dbReference type="GO" id="GO:0006302">
    <property type="term" value="P:double-strand break repair"/>
    <property type="evidence" value="ECO:0007669"/>
    <property type="project" value="InterPro"/>
</dbReference>
<accession>A0A2P5TQS9</accession>
<gene>
    <name evidence="3" type="ORF">UN63_02810</name>
</gene>
<dbReference type="Pfam" id="PF13476">
    <property type="entry name" value="AAA_23"/>
    <property type="match status" value="1"/>
</dbReference>
<comment type="caution">
    <text evidence="3">The sequence shown here is derived from an EMBL/GenBank/DDBJ whole genome shotgun (WGS) entry which is preliminary data.</text>
</comment>
<dbReference type="InterPro" id="IPR027417">
    <property type="entry name" value="P-loop_NTPase"/>
</dbReference>
<keyword evidence="1" id="KW-0175">Coiled coil</keyword>
<evidence type="ECO:0000313" key="3">
    <source>
        <dbReference type="EMBL" id="PPL18103.1"/>
    </source>
</evidence>
<dbReference type="GO" id="GO:0016887">
    <property type="term" value="F:ATP hydrolysis activity"/>
    <property type="evidence" value="ECO:0007669"/>
    <property type="project" value="InterPro"/>
</dbReference>
<organism evidence="3 4">
    <name type="scientific">Oceanisphaera arctica</name>
    <dbReference type="NCBI Taxonomy" id="641510"/>
    <lineage>
        <taxon>Bacteria</taxon>
        <taxon>Pseudomonadati</taxon>
        <taxon>Pseudomonadota</taxon>
        <taxon>Gammaproteobacteria</taxon>
        <taxon>Aeromonadales</taxon>
        <taxon>Aeromonadaceae</taxon>
        <taxon>Oceanisphaera</taxon>
    </lineage>
</organism>
<proteinExistence type="predicted"/>
<evidence type="ECO:0000313" key="4">
    <source>
        <dbReference type="Proteomes" id="UP000242231"/>
    </source>
</evidence>
<dbReference type="InterPro" id="IPR038729">
    <property type="entry name" value="Rad50/SbcC_AAA"/>
</dbReference>
<sequence length="685" mass="76913">MIGLHLEKFKIVLNTTGGEYGFECEFKSGLNIVRGNNSSGKSTLVNSLIYSLGMEEILGGKGEKTLPYALKKYVESEKKDKIRIVSSYVYLQISNKNSDVVTLKRAINSTDKDTKLIEVIHGDYLSGKNREFDISPKYLHDKGSAQNAESGYFTFLENFVGLSLPFVPGANGGEVKLYIQTIFSALLIEQKRGWTDYIANTPYYAIRDVRTKIVEFILGLDVFENERLKSTLMSDLTNIQSKWSEEKVKIGLLEEDQSINVIGIKRTADDMFDPQLVRITKQVGDATFALSNYIVELIRKIEAIDEAENKTRDDVSIDLIEAYESSKAELDQLVSMLDSANAEIRLSKSRLNEYLSLRSEIEKDLEKNKIAKKLKNFGAESGLSLALDSCPACHQHVDDSLFLADTLIQPMSIDENVRYLDSQKKMVSRYILGLEKTITKLESQAREYSENVSDKRAVCLSFKKQIRLSGNAEEADLRVKLQLELKVESLLKAERIINSSVNNLVNFSNEFRNIKAKLAGLPERKSSAEDVKKYNKFQNHFRSYASLFGYKSAPTSDIEINRDTLFPYLAGLELREVNTDIKSDSSASDFVRLIWAYLLAVYSASEELGGNHPGLVLLDEPGQHSMGVTSVNALLTNISKQRNIQGIVAASFDESDEVFDESVLGVNHHLIECGYKLLKPVSQMP</sequence>
<dbReference type="Gene3D" id="3.40.50.300">
    <property type="entry name" value="P-loop containing nucleotide triphosphate hydrolases"/>
    <property type="match status" value="1"/>
</dbReference>
<evidence type="ECO:0000259" key="2">
    <source>
        <dbReference type="Pfam" id="PF13476"/>
    </source>
</evidence>
<protein>
    <recommendedName>
        <fullName evidence="2">Rad50/SbcC-type AAA domain-containing protein</fullName>
    </recommendedName>
</protein>
<dbReference type="Proteomes" id="UP000242231">
    <property type="component" value="Unassembled WGS sequence"/>
</dbReference>
<feature type="coiled-coil region" evidence="1">
    <location>
        <begin position="431"/>
        <end position="458"/>
    </location>
</feature>